<dbReference type="Proteomes" id="UP000237846">
    <property type="component" value="Unassembled WGS sequence"/>
</dbReference>
<reference evidence="2 3" key="1">
    <citation type="submission" date="2018-03" db="EMBL/GenBank/DDBJ databases">
        <title>Genomic Encyclopedia of Archaeal and Bacterial Type Strains, Phase II (KMG-II): from individual species to whole genera.</title>
        <authorList>
            <person name="Goeker M."/>
        </authorList>
    </citation>
    <scope>NUCLEOTIDE SEQUENCE [LARGE SCALE GENOMIC DNA]</scope>
    <source>
        <strain evidence="2 3">DSM 45601</strain>
    </source>
</reference>
<organism evidence="2 3">
    <name type="scientific">Allonocardiopsis opalescens</name>
    <dbReference type="NCBI Taxonomy" id="1144618"/>
    <lineage>
        <taxon>Bacteria</taxon>
        <taxon>Bacillati</taxon>
        <taxon>Actinomycetota</taxon>
        <taxon>Actinomycetes</taxon>
        <taxon>Streptosporangiales</taxon>
        <taxon>Allonocardiopsis</taxon>
    </lineage>
</organism>
<evidence type="ECO:0000313" key="3">
    <source>
        <dbReference type="Proteomes" id="UP000237846"/>
    </source>
</evidence>
<dbReference type="EMBL" id="PVZC01000016">
    <property type="protein sequence ID" value="PRX90820.1"/>
    <property type="molecule type" value="Genomic_DNA"/>
</dbReference>
<dbReference type="InterPro" id="IPR009350">
    <property type="entry name" value="Phage_tail_T"/>
</dbReference>
<accession>A0A2T0PPJ0</accession>
<evidence type="ECO:0000259" key="1">
    <source>
        <dbReference type="Pfam" id="PF06223"/>
    </source>
</evidence>
<gene>
    <name evidence="2" type="ORF">CLV72_11616</name>
</gene>
<dbReference type="RefSeq" id="WP_245930545.1">
    <property type="nucleotide sequence ID" value="NZ_PVZC01000016.1"/>
</dbReference>
<sequence length="116" mass="12917">MRRRPERQFYFRLAGHLGSSSVEKLLEETSSRELTEWAVYEKVAGPLGGKRIDVAAAQIVAAIYNVNRKKGAPLINPSDLVPKWDDYQSDEDMWAALRSAHEAMGGTTIDAPDTPE</sequence>
<feature type="domain" description="Minor tail T" evidence="1">
    <location>
        <begin position="30"/>
        <end position="106"/>
    </location>
</feature>
<evidence type="ECO:0000313" key="2">
    <source>
        <dbReference type="EMBL" id="PRX90820.1"/>
    </source>
</evidence>
<proteinExistence type="predicted"/>
<dbReference type="Pfam" id="PF06223">
    <property type="entry name" value="Phage_tail_T"/>
    <property type="match status" value="1"/>
</dbReference>
<name>A0A2T0PPJ0_9ACTN</name>
<protein>
    <submittedName>
        <fullName evidence="2">Uncharacterized protein DUF4035</fullName>
    </submittedName>
</protein>
<dbReference type="AlphaFoldDB" id="A0A2T0PPJ0"/>
<comment type="caution">
    <text evidence="2">The sequence shown here is derived from an EMBL/GenBank/DDBJ whole genome shotgun (WGS) entry which is preliminary data.</text>
</comment>
<keyword evidence="3" id="KW-1185">Reference proteome</keyword>